<dbReference type="InterPro" id="IPR003617">
    <property type="entry name" value="TFIIS/CRSP70_N_sub"/>
</dbReference>
<keyword evidence="7 10" id="KW-0539">Nucleus</keyword>
<dbReference type="Proteomes" id="UP000694580">
    <property type="component" value="Chromosome 13"/>
</dbReference>
<dbReference type="GeneTree" id="ENSGT00390000000259"/>
<dbReference type="Gene3D" id="1.20.930.10">
    <property type="entry name" value="Conserved domain common to transcription factors TFIIS, elongin A, CRSP70"/>
    <property type="match status" value="1"/>
</dbReference>
<dbReference type="InterPro" id="IPR031417">
    <property type="entry name" value="Med26_Mid"/>
</dbReference>
<dbReference type="PANTHER" id="PTHR15201">
    <property type="entry name" value="CRSP70"/>
    <property type="match status" value="1"/>
</dbReference>
<dbReference type="GO" id="GO:0006357">
    <property type="term" value="P:regulation of transcription by RNA polymerase II"/>
    <property type="evidence" value="ECO:0007669"/>
    <property type="project" value="InterPro"/>
</dbReference>
<name>A0AAY4D8C4_9TELE</name>
<evidence type="ECO:0000256" key="9">
    <source>
        <dbReference type="ARBA" id="ARBA00031968"/>
    </source>
</evidence>
<dbReference type="GO" id="GO:0003712">
    <property type="term" value="F:transcription coregulator activity"/>
    <property type="evidence" value="ECO:0007669"/>
    <property type="project" value="TreeGrafter"/>
</dbReference>
<gene>
    <name evidence="13" type="primary">MED26</name>
</gene>
<dbReference type="FunFam" id="1.20.930.10:FF:000008">
    <property type="entry name" value="mediator of RNA polymerase II transcription subunit 26"/>
    <property type="match status" value="1"/>
</dbReference>
<organism evidence="13 14">
    <name type="scientific">Denticeps clupeoides</name>
    <name type="common">denticle herring</name>
    <dbReference type="NCBI Taxonomy" id="299321"/>
    <lineage>
        <taxon>Eukaryota</taxon>
        <taxon>Metazoa</taxon>
        <taxon>Chordata</taxon>
        <taxon>Craniata</taxon>
        <taxon>Vertebrata</taxon>
        <taxon>Euteleostomi</taxon>
        <taxon>Actinopterygii</taxon>
        <taxon>Neopterygii</taxon>
        <taxon>Teleostei</taxon>
        <taxon>Clupei</taxon>
        <taxon>Clupeiformes</taxon>
        <taxon>Denticipitoidei</taxon>
        <taxon>Denticipitidae</taxon>
        <taxon>Denticeps</taxon>
    </lineage>
</organism>
<dbReference type="Pfam" id="PF15694">
    <property type="entry name" value="Med26_M"/>
    <property type="match status" value="1"/>
</dbReference>
<keyword evidence="14" id="KW-1185">Reference proteome</keyword>
<dbReference type="Pfam" id="PF15693">
    <property type="entry name" value="Med26_C"/>
    <property type="match status" value="1"/>
</dbReference>
<evidence type="ECO:0000256" key="6">
    <source>
        <dbReference type="ARBA" id="ARBA00023163"/>
    </source>
</evidence>
<dbReference type="GO" id="GO:0016592">
    <property type="term" value="C:mediator complex"/>
    <property type="evidence" value="ECO:0007669"/>
    <property type="project" value="InterPro"/>
</dbReference>
<dbReference type="Pfam" id="PF08711">
    <property type="entry name" value="Med26"/>
    <property type="match status" value="1"/>
</dbReference>
<proteinExistence type="inferred from homology"/>
<evidence type="ECO:0000256" key="4">
    <source>
        <dbReference type="ARBA" id="ARBA00023015"/>
    </source>
</evidence>
<dbReference type="PANTHER" id="PTHR15201:SF1">
    <property type="entry name" value="MEDIATOR OF RNA POLYMERASE II TRANSCRIPTION SUBUNIT 26"/>
    <property type="match status" value="1"/>
</dbReference>
<feature type="compositionally biased region" description="Low complexity" evidence="11">
    <location>
        <begin position="261"/>
        <end position="275"/>
    </location>
</feature>
<evidence type="ECO:0000256" key="5">
    <source>
        <dbReference type="ARBA" id="ARBA00023159"/>
    </source>
</evidence>
<evidence type="ECO:0000259" key="12">
    <source>
        <dbReference type="PROSITE" id="PS51319"/>
    </source>
</evidence>
<evidence type="ECO:0000256" key="2">
    <source>
        <dbReference type="ARBA" id="ARBA00009681"/>
    </source>
</evidence>
<evidence type="ECO:0000256" key="10">
    <source>
        <dbReference type="PROSITE-ProRule" id="PRU00649"/>
    </source>
</evidence>
<feature type="region of interest" description="Disordered" evidence="11">
    <location>
        <begin position="241"/>
        <end position="276"/>
    </location>
</feature>
<evidence type="ECO:0000256" key="11">
    <source>
        <dbReference type="SAM" id="MobiDB-lite"/>
    </source>
</evidence>
<dbReference type="SUPFAM" id="SSF47676">
    <property type="entry name" value="Conserved domain common to transcription factors TFIIS, elongin A, CRSP70"/>
    <property type="match status" value="1"/>
</dbReference>
<dbReference type="InterPro" id="IPR017923">
    <property type="entry name" value="TFIIS_N"/>
</dbReference>
<evidence type="ECO:0000256" key="7">
    <source>
        <dbReference type="ARBA" id="ARBA00023242"/>
    </source>
</evidence>
<dbReference type="CDD" id="cd00183">
    <property type="entry name" value="TFIIS_I"/>
    <property type="match status" value="1"/>
</dbReference>
<comment type="subcellular location">
    <subcellularLocation>
        <location evidence="1 10">Nucleus</location>
    </subcellularLocation>
</comment>
<reference evidence="13" key="2">
    <citation type="submission" date="2025-08" db="UniProtKB">
        <authorList>
            <consortium name="Ensembl"/>
        </authorList>
    </citation>
    <scope>IDENTIFICATION</scope>
</reference>
<comment type="similarity">
    <text evidence="2">Belongs to the Mediator complex subunit 26 family.</text>
</comment>
<keyword evidence="4" id="KW-0805">Transcription regulation</keyword>
<evidence type="ECO:0000313" key="13">
    <source>
        <dbReference type="Ensembl" id="ENSDCDP00010041668.1"/>
    </source>
</evidence>
<dbReference type="InterPro" id="IPR035441">
    <property type="entry name" value="TFIIS/LEDGF_dom_sf"/>
</dbReference>
<sequence>MTAAGATPQQMRDRLLQAVDNQSNIHNMVAVLEVITALEKYPITKEALEVTRLGKLINDVRKKTKDEDLAKRAKKLLKNWQKLIEPAQNEPLGANDGQYRPDATAPAVILASGELKSRSNFKNCYSPNVEMPTHRKHKGELRDGLLLASKVSKMPYYDQETPPTNGRSLDTFPDIFNNSSYPLDSADYLDHDRPSKIPINAVRPHPSSPALAKLPNNSSHLKTTMLQQLPKQDFVLSTKGLHHTKSPHSSFQSLRIKSHELSSSSEENEPISSPPKFLSSLDRSSLMCQQSVSPPVRGLYTLTEADLSTQCSNGILGSRCDTLTLLTALKSLPGHTALSEGSKTDSDISVSRMDRKRKKYRPRDYTVSLVGSATEDHTKPIKLKGRRLTFDPMTGQIKPFMQKEPQHRDELPGLTLEPKITEKELQQNPGPSPFQQTNWKELSRNEIIQSYLDRQSNVLTSCGARMPGAHFFMSEYLKNEDQHIRETRKMHILLPDIPVMDRPGVTREVTPGDLHRIHSEHWAGVNGCYDTKDNWYDWTQPILLDPHGDEHGQLVILPYVCLD</sequence>
<dbReference type="GO" id="GO:0005654">
    <property type="term" value="C:nucleoplasm"/>
    <property type="evidence" value="ECO:0007669"/>
    <property type="project" value="UniProtKB-ARBA"/>
</dbReference>
<evidence type="ECO:0000256" key="1">
    <source>
        <dbReference type="ARBA" id="ARBA00004123"/>
    </source>
</evidence>
<dbReference type="GO" id="GO:0070847">
    <property type="term" value="C:core mediator complex"/>
    <property type="evidence" value="ECO:0007669"/>
    <property type="project" value="TreeGrafter"/>
</dbReference>
<dbReference type="InterPro" id="IPR031416">
    <property type="entry name" value="Med26_C"/>
</dbReference>
<dbReference type="InterPro" id="IPR042376">
    <property type="entry name" value="MED26"/>
</dbReference>
<reference evidence="13 14" key="1">
    <citation type="submission" date="2020-06" db="EMBL/GenBank/DDBJ databases">
        <authorList>
            <consortium name="Wellcome Sanger Institute Data Sharing"/>
        </authorList>
    </citation>
    <scope>NUCLEOTIDE SEQUENCE [LARGE SCALE GENOMIC DNA]</scope>
</reference>
<evidence type="ECO:0000313" key="14">
    <source>
        <dbReference type="Proteomes" id="UP000694580"/>
    </source>
</evidence>
<evidence type="ECO:0000256" key="3">
    <source>
        <dbReference type="ARBA" id="ARBA00019686"/>
    </source>
</evidence>
<reference evidence="13" key="3">
    <citation type="submission" date="2025-09" db="UniProtKB">
        <authorList>
            <consortium name="Ensembl"/>
        </authorList>
    </citation>
    <scope>IDENTIFICATION</scope>
</reference>
<keyword evidence="5" id="KW-0010">Activator</keyword>
<dbReference type="SMART" id="SM00509">
    <property type="entry name" value="TFS2N"/>
    <property type="match status" value="1"/>
</dbReference>
<dbReference type="AlphaFoldDB" id="A0AAY4D8C4"/>
<evidence type="ECO:0000256" key="8">
    <source>
        <dbReference type="ARBA" id="ARBA00030125"/>
    </source>
</evidence>
<keyword evidence="6" id="KW-0804">Transcription</keyword>
<accession>A0AAY4D8C4</accession>
<dbReference type="GO" id="GO:0010628">
    <property type="term" value="P:positive regulation of gene expression"/>
    <property type="evidence" value="ECO:0007669"/>
    <property type="project" value="TreeGrafter"/>
</dbReference>
<protein>
    <recommendedName>
        <fullName evidence="3">Mediator of RNA polymerase II transcription subunit 26</fullName>
    </recommendedName>
    <alternativeName>
        <fullName evidence="8">Cofactor required for Sp1 transcriptional activation subunit 7</fullName>
    </alternativeName>
    <alternativeName>
        <fullName evidence="9">Mediator complex subunit 26</fullName>
    </alternativeName>
</protein>
<dbReference type="Ensembl" id="ENSDCDT00010051653.1">
    <property type="protein sequence ID" value="ENSDCDP00010041668.1"/>
    <property type="gene ID" value="ENSDCDG00010026376.1"/>
</dbReference>
<feature type="domain" description="TFIIS N-terminal" evidence="12">
    <location>
        <begin position="10"/>
        <end position="87"/>
    </location>
</feature>
<dbReference type="PROSITE" id="PS51319">
    <property type="entry name" value="TFIIS_N"/>
    <property type="match status" value="1"/>
</dbReference>